<keyword evidence="6" id="KW-0472">Membrane</keyword>
<feature type="domain" description="Peptidase M16 N-terminal" evidence="8">
    <location>
        <begin position="41"/>
        <end position="148"/>
    </location>
</feature>
<dbReference type="InterPro" id="IPR011765">
    <property type="entry name" value="Pept_M16_N"/>
</dbReference>
<keyword evidence="3" id="KW-0378">Hydrolase</keyword>
<comment type="similarity">
    <text evidence="1">Belongs to the peptidase M16 family.</text>
</comment>
<feature type="chain" id="PRO_5046855568" evidence="7">
    <location>
        <begin position="19"/>
        <end position="463"/>
    </location>
</feature>
<dbReference type="InterPro" id="IPR007863">
    <property type="entry name" value="Peptidase_M16_C"/>
</dbReference>
<dbReference type="Pfam" id="PF05193">
    <property type="entry name" value="Peptidase_M16_C"/>
    <property type="match status" value="1"/>
</dbReference>
<evidence type="ECO:0000256" key="4">
    <source>
        <dbReference type="ARBA" id="ARBA00022833"/>
    </source>
</evidence>
<dbReference type="RefSeq" id="WP_190422547.1">
    <property type="nucleotide sequence ID" value="NZ_JAAOCA010000020.1"/>
</dbReference>
<evidence type="ECO:0000256" key="1">
    <source>
        <dbReference type="ARBA" id="ARBA00007261"/>
    </source>
</evidence>
<proteinExistence type="inferred from homology"/>
<dbReference type="Gene3D" id="3.30.830.10">
    <property type="entry name" value="Metalloenzyme, LuxS/M16 peptidase-like"/>
    <property type="match status" value="2"/>
</dbReference>
<feature type="domain" description="Peptidase M16 C-terminal" evidence="9">
    <location>
        <begin position="190"/>
        <end position="363"/>
    </location>
</feature>
<dbReference type="EMBL" id="JAAOCA010000020">
    <property type="protein sequence ID" value="MBD1600322.1"/>
    <property type="molecule type" value="Genomic_DNA"/>
</dbReference>
<evidence type="ECO:0000256" key="7">
    <source>
        <dbReference type="SAM" id="SignalP"/>
    </source>
</evidence>
<reference evidence="10 11" key="1">
    <citation type="journal article" date="2020" name="Insects">
        <title>Bacteria Belonging to Pseudomonas typographi sp. nov. from the Bark Beetle Ips typographus Have Genomic Potential to Aid in the Host Ecology.</title>
        <authorList>
            <person name="Peral-Aranega E."/>
            <person name="Saati-Santamaria Z."/>
            <person name="Kolarik M."/>
            <person name="Rivas R."/>
            <person name="Garcia-Fraile P."/>
        </authorList>
    </citation>
    <scope>NUCLEOTIDE SEQUENCE [LARGE SCALE GENOMIC DNA]</scope>
    <source>
        <strain evidence="10 11">CA3A</strain>
    </source>
</reference>
<name>A0ABR7Z4M0_9PSED</name>
<evidence type="ECO:0000259" key="9">
    <source>
        <dbReference type="Pfam" id="PF05193"/>
    </source>
</evidence>
<dbReference type="Pfam" id="PF00675">
    <property type="entry name" value="Peptidase_M16"/>
    <property type="match status" value="1"/>
</dbReference>
<keyword evidence="11" id="KW-1185">Reference proteome</keyword>
<comment type="caution">
    <text evidence="10">The sequence shown here is derived from an EMBL/GenBank/DDBJ whole genome shotgun (WGS) entry which is preliminary data.</text>
</comment>
<evidence type="ECO:0000256" key="5">
    <source>
        <dbReference type="ARBA" id="ARBA00023049"/>
    </source>
</evidence>
<keyword evidence="6" id="KW-1133">Transmembrane helix</keyword>
<keyword evidence="2" id="KW-0645">Protease</keyword>
<dbReference type="PANTHER" id="PTHR43690">
    <property type="entry name" value="NARDILYSIN"/>
    <property type="match status" value="1"/>
</dbReference>
<dbReference type="PANTHER" id="PTHR43690:SF17">
    <property type="entry name" value="PROTEIN YHJJ"/>
    <property type="match status" value="1"/>
</dbReference>
<evidence type="ECO:0000256" key="6">
    <source>
        <dbReference type="SAM" id="Phobius"/>
    </source>
</evidence>
<evidence type="ECO:0000256" key="3">
    <source>
        <dbReference type="ARBA" id="ARBA00022801"/>
    </source>
</evidence>
<keyword evidence="4" id="KW-0862">Zinc</keyword>
<sequence length="463" mass="51583">MRCLLLFLLLGLSLPGAAADRLQVEGYLLPNGMQLLLKPSTEKGHVAIRLVVGVGFDDFPCATQELPHLLEHLMFSGLDAEGEAGLERRMQELGGEWNAFTSDTDTTFVVEAPAPNQRKALDLLLAIITRTRFDEATLETARKIVEREDGGQYSHLQRWLDHQGLARGASEGLAVEMGLKCADRASPSGLTLDQVNNLRRQWYAPNNMTLIVVGDLDKLLPAYLERAFGDLEPVEPSDHPPATLKAKPAARYRTLYSGWVGDAATLHWYFNEPDLPDNVPPPTWDVLQSYFDWLLYNELRLKRGLSYGPWSANEGFGESTLMSLNADLDRADVSAARQAMAQVLEGLRQHGLDRPTFERLKRATIAHQAWAVQGNSALADYYWQSLADYEDGHFADPTAALRGVTFEHASDALRRMLADPGYVRVEQPLVSYGQLQTALYTGPWLALGALLLVGAAWLYRRRR</sequence>
<keyword evidence="7" id="KW-0732">Signal</keyword>
<evidence type="ECO:0000256" key="2">
    <source>
        <dbReference type="ARBA" id="ARBA00022670"/>
    </source>
</evidence>
<evidence type="ECO:0000313" key="10">
    <source>
        <dbReference type="EMBL" id="MBD1600322.1"/>
    </source>
</evidence>
<evidence type="ECO:0000259" key="8">
    <source>
        <dbReference type="Pfam" id="PF00675"/>
    </source>
</evidence>
<dbReference type="InterPro" id="IPR011249">
    <property type="entry name" value="Metalloenz_LuxS/M16"/>
</dbReference>
<feature type="transmembrane region" description="Helical" evidence="6">
    <location>
        <begin position="438"/>
        <end position="459"/>
    </location>
</feature>
<dbReference type="Proteomes" id="UP000805841">
    <property type="component" value="Unassembled WGS sequence"/>
</dbReference>
<feature type="signal peptide" evidence="7">
    <location>
        <begin position="1"/>
        <end position="18"/>
    </location>
</feature>
<dbReference type="SUPFAM" id="SSF63411">
    <property type="entry name" value="LuxS/MPP-like metallohydrolase"/>
    <property type="match status" value="2"/>
</dbReference>
<accession>A0ABR7Z4M0</accession>
<protein>
    <submittedName>
        <fullName evidence="10">Insulinase family protein</fullName>
    </submittedName>
</protein>
<dbReference type="InterPro" id="IPR050626">
    <property type="entry name" value="Peptidase_M16"/>
</dbReference>
<keyword evidence="5" id="KW-0482">Metalloprotease</keyword>
<keyword evidence="6" id="KW-0812">Transmembrane</keyword>
<organism evidence="10 11">
    <name type="scientific">Pseudomonas typographi</name>
    <dbReference type="NCBI Taxonomy" id="2715964"/>
    <lineage>
        <taxon>Bacteria</taxon>
        <taxon>Pseudomonadati</taxon>
        <taxon>Pseudomonadota</taxon>
        <taxon>Gammaproteobacteria</taxon>
        <taxon>Pseudomonadales</taxon>
        <taxon>Pseudomonadaceae</taxon>
        <taxon>Pseudomonas</taxon>
    </lineage>
</organism>
<gene>
    <name evidence="10" type="ORF">HAQ05_16615</name>
</gene>
<evidence type="ECO:0000313" key="11">
    <source>
        <dbReference type="Proteomes" id="UP000805841"/>
    </source>
</evidence>